<dbReference type="Pfam" id="PF04916">
    <property type="entry name" value="Phospholip_B"/>
    <property type="match status" value="1"/>
</dbReference>
<evidence type="ECO:0000256" key="3">
    <source>
        <dbReference type="ARBA" id="ARBA00022801"/>
    </source>
</evidence>
<dbReference type="Proteomes" id="UP000236333">
    <property type="component" value="Unassembled WGS sequence"/>
</dbReference>
<comment type="similarity">
    <text evidence="1 7">Belongs to the phospholipase B-like family.</text>
</comment>
<dbReference type="EMBL" id="PGGS01000529">
    <property type="protein sequence ID" value="PNH03242.1"/>
    <property type="molecule type" value="Genomic_DNA"/>
</dbReference>
<evidence type="ECO:0000256" key="1">
    <source>
        <dbReference type="ARBA" id="ARBA00007835"/>
    </source>
</evidence>
<evidence type="ECO:0000256" key="4">
    <source>
        <dbReference type="ARBA" id="ARBA00022963"/>
    </source>
</evidence>
<dbReference type="GO" id="GO:0005576">
    <property type="term" value="C:extracellular region"/>
    <property type="evidence" value="ECO:0007669"/>
    <property type="project" value="TreeGrafter"/>
</dbReference>
<feature type="chain" id="PRO_5014208372" description="Phospholipase B-like" evidence="7">
    <location>
        <begin position="26"/>
        <end position="351"/>
    </location>
</feature>
<feature type="compositionally biased region" description="Gly residues" evidence="8">
    <location>
        <begin position="217"/>
        <end position="227"/>
    </location>
</feature>
<keyword evidence="5 7" id="KW-0443">Lipid metabolism</keyword>
<evidence type="ECO:0000256" key="2">
    <source>
        <dbReference type="ARBA" id="ARBA00022729"/>
    </source>
</evidence>
<dbReference type="EC" id="3.1.1.-" evidence="7"/>
<evidence type="ECO:0000256" key="6">
    <source>
        <dbReference type="ARBA" id="ARBA00023180"/>
    </source>
</evidence>
<protein>
    <recommendedName>
        <fullName evidence="7">Phospholipase B-like</fullName>
        <ecNumber evidence="7">3.1.1.-</ecNumber>
    </recommendedName>
</protein>
<comment type="caution">
    <text evidence="9">The sequence shown here is derived from an EMBL/GenBank/DDBJ whole genome shotgun (WGS) entry which is preliminary data.</text>
</comment>
<dbReference type="Gene3D" id="3.60.60.30">
    <property type="match status" value="1"/>
</dbReference>
<dbReference type="PANTHER" id="PTHR12370:SF3">
    <property type="entry name" value="PHOSPHOLIPASE B-LIKE 2-RELATED"/>
    <property type="match status" value="1"/>
</dbReference>
<gene>
    <name evidence="9" type="ORF">TSOC_010712</name>
</gene>
<evidence type="ECO:0000256" key="5">
    <source>
        <dbReference type="ARBA" id="ARBA00023098"/>
    </source>
</evidence>
<feature type="region of interest" description="Disordered" evidence="8">
    <location>
        <begin position="217"/>
        <end position="280"/>
    </location>
</feature>
<dbReference type="AlphaFoldDB" id="A0A2J7ZSJ2"/>
<keyword evidence="6" id="KW-0325">Glycoprotein</keyword>
<evidence type="ECO:0000256" key="7">
    <source>
        <dbReference type="RuleBase" id="RU364138"/>
    </source>
</evidence>
<keyword evidence="4 7" id="KW-0442">Lipid degradation</keyword>
<feature type="compositionally biased region" description="Gly residues" evidence="8">
    <location>
        <begin position="249"/>
        <end position="276"/>
    </location>
</feature>
<evidence type="ECO:0000313" key="9">
    <source>
        <dbReference type="EMBL" id="PNH03242.1"/>
    </source>
</evidence>
<reference evidence="9 10" key="1">
    <citation type="journal article" date="2017" name="Mol. Biol. Evol.">
        <title>The 4-celled Tetrabaena socialis nuclear genome reveals the essential components for genetic control of cell number at the origin of multicellularity in the volvocine lineage.</title>
        <authorList>
            <person name="Featherston J."/>
            <person name="Arakaki Y."/>
            <person name="Hanschen E.R."/>
            <person name="Ferris P.J."/>
            <person name="Michod R.E."/>
            <person name="Olson B.J.S.C."/>
            <person name="Nozaki H."/>
            <person name="Durand P.M."/>
        </authorList>
    </citation>
    <scope>NUCLEOTIDE SEQUENCE [LARGE SCALE GENOMIC DNA]</scope>
    <source>
        <strain evidence="9 10">NIES-571</strain>
    </source>
</reference>
<evidence type="ECO:0000313" key="10">
    <source>
        <dbReference type="Proteomes" id="UP000236333"/>
    </source>
</evidence>
<name>A0A2J7ZSJ2_9CHLO</name>
<organism evidence="9 10">
    <name type="scientific">Tetrabaena socialis</name>
    <dbReference type="NCBI Taxonomy" id="47790"/>
    <lineage>
        <taxon>Eukaryota</taxon>
        <taxon>Viridiplantae</taxon>
        <taxon>Chlorophyta</taxon>
        <taxon>core chlorophytes</taxon>
        <taxon>Chlorophyceae</taxon>
        <taxon>CS clade</taxon>
        <taxon>Chlamydomonadales</taxon>
        <taxon>Tetrabaenaceae</taxon>
        <taxon>Tetrabaena</taxon>
    </lineage>
</organism>
<feature type="signal peptide" evidence="7">
    <location>
        <begin position="1"/>
        <end position="25"/>
    </location>
</feature>
<dbReference type="PANTHER" id="PTHR12370">
    <property type="entry name" value="PHOSPHOLIPASE B-RELATED"/>
    <property type="match status" value="1"/>
</dbReference>
<dbReference type="OrthoDB" id="443524at2759"/>
<sequence length="351" mass="36884">MAGRPVPTLLLLITLSLAITAWCAARPAASWRNARKELRQRPRDVAYEDFRRVRGGLLSHLQQGQLYAINVKGHGGFELLRLDAAAETLETSSPLPSDPESLTRALRLRFPDANVGWAWYADTYREEGWYRLEIRIDDSAPFPDVVKARAAGFIEGNLQGPHMYRYWTNYRVNQYRGRGEAPSQELYDWLGRQYGWMAARVQQATGWTLEALRGGGGAAGGGGGSDGRGSSESMGAGADGREGWQQGRAGEGSGGRGGGSSSGGGSGGGGGGGGRSLSGLLRAGQEGLAGGVAAGEGSGGGDGGGGGAGRSPLELHYWELVGLVAAQFEGLAAGFWASVLDPARNMTWAEL</sequence>
<evidence type="ECO:0000256" key="8">
    <source>
        <dbReference type="SAM" id="MobiDB-lite"/>
    </source>
</evidence>
<comment type="function">
    <text evidence="7">Putative phospholipase.</text>
</comment>
<keyword evidence="2 7" id="KW-0732">Signal</keyword>
<keyword evidence="10" id="KW-1185">Reference proteome</keyword>
<dbReference type="InterPro" id="IPR007000">
    <property type="entry name" value="PLipase_B-like"/>
</dbReference>
<proteinExistence type="inferred from homology"/>
<dbReference type="GO" id="GO:0009395">
    <property type="term" value="P:phospholipid catabolic process"/>
    <property type="evidence" value="ECO:0007669"/>
    <property type="project" value="TreeGrafter"/>
</dbReference>
<accession>A0A2J7ZSJ2</accession>
<keyword evidence="3 7" id="KW-0378">Hydrolase</keyword>
<dbReference type="GO" id="GO:0004620">
    <property type="term" value="F:phospholipase activity"/>
    <property type="evidence" value="ECO:0007669"/>
    <property type="project" value="InterPro"/>
</dbReference>